<keyword evidence="3" id="KW-1185">Reference proteome</keyword>
<evidence type="ECO:0000313" key="3">
    <source>
        <dbReference type="Proteomes" id="UP000031737"/>
    </source>
</evidence>
<organism evidence="2 3">
    <name type="scientific">Trypanosoma rangeli SC58</name>
    <dbReference type="NCBI Taxonomy" id="429131"/>
    <lineage>
        <taxon>Eukaryota</taxon>
        <taxon>Discoba</taxon>
        <taxon>Euglenozoa</taxon>
        <taxon>Kinetoplastea</taxon>
        <taxon>Metakinetoplastina</taxon>
        <taxon>Trypanosomatida</taxon>
        <taxon>Trypanosomatidae</taxon>
        <taxon>Trypanosoma</taxon>
        <taxon>Herpetosoma</taxon>
    </lineage>
</organism>
<dbReference type="OrthoDB" id="263502at2759"/>
<dbReference type="EMBL" id="AUPL01001730">
    <property type="protein sequence ID" value="ESL10537.1"/>
    <property type="molecule type" value="Genomic_DNA"/>
</dbReference>
<evidence type="ECO:0000256" key="1">
    <source>
        <dbReference type="SAM" id="MobiDB-lite"/>
    </source>
</evidence>
<comment type="caution">
    <text evidence="2">The sequence shown here is derived from an EMBL/GenBank/DDBJ whole genome shotgun (WGS) entry which is preliminary data.</text>
</comment>
<proteinExistence type="predicted"/>
<gene>
    <name evidence="2" type="ORF">TRSC58_01730</name>
</gene>
<name>A0A061JB88_TRYRA</name>
<reference evidence="2 3" key="1">
    <citation type="submission" date="2013-07" db="EMBL/GenBank/DDBJ databases">
        <authorList>
            <person name="Stoco P.H."/>
            <person name="Wagner G."/>
            <person name="Gerber A."/>
            <person name="Zaha A."/>
            <person name="Thompson C."/>
            <person name="Bartholomeu D.C."/>
            <person name="Luckemeyer D.D."/>
            <person name="Bahia D."/>
            <person name="Loreto E."/>
            <person name="Prestes E.B."/>
            <person name="Lima F.M."/>
            <person name="Rodrigues-Luiz G."/>
            <person name="Vallejo G.A."/>
            <person name="Filho J.F."/>
            <person name="Monteiro K.M."/>
            <person name="Tyler K.M."/>
            <person name="de Almeida L.G."/>
            <person name="Ortiz M.F."/>
            <person name="Siervo M.A."/>
            <person name="de Moraes M.H."/>
            <person name="Cunha O.L."/>
            <person name="Mendonca-Neto R."/>
            <person name="Silva R."/>
            <person name="Teixeira S.M."/>
            <person name="Murta S.M."/>
            <person name="Sincero T.C."/>
            <person name="Mendes T.A."/>
            <person name="Urmenyi T.P."/>
            <person name="Silva V.G."/>
            <person name="da Rocha W.D."/>
            <person name="Andersson B."/>
            <person name="Romanha A.J."/>
            <person name="Steindel M."/>
            <person name="de Vasconcelos A.T."/>
            <person name="Grisard E.C."/>
        </authorList>
    </citation>
    <scope>NUCLEOTIDE SEQUENCE [LARGE SCALE GENOMIC DNA]</scope>
    <source>
        <strain evidence="2 3">SC58</strain>
    </source>
</reference>
<dbReference type="Proteomes" id="UP000031737">
    <property type="component" value="Unassembled WGS sequence"/>
</dbReference>
<sequence length="108" mass="12197">MDSAPAASPGQDYNNNDSGNNGQLPEALLAGAYGVTGALQARFVNQYNPMFDQPYSHYSLNSNRYLNEELCRLLEEDCRNNVQHHLQTDKIEKAYMLARLAHEPLLRN</sequence>
<feature type="compositionally biased region" description="Polar residues" evidence="1">
    <location>
        <begin position="11"/>
        <end position="23"/>
    </location>
</feature>
<protein>
    <submittedName>
        <fullName evidence="2">Uncharacterized protein</fullName>
    </submittedName>
</protein>
<evidence type="ECO:0000313" key="2">
    <source>
        <dbReference type="EMBL" id="ESL10537.1"/>
    </source>
</evidence>
<feature type="region of interest" description="Disordered" evidence="1">
    <location>
        <begin position="1"/>
        <end position="25"/>
    </location>
</feature>
<dbReference type="VEuPathDB" id="TriTrypDB:TRSC58_01730"/>
<dbReference type="AlphaFoldDB" id="A0A061JB88"/>
<accession>A0A061JB88</accession>